<dbReference type="Proteomes" id="UP000245396">
    <property type="component" value="Unassembled WGS sequence"/>
</dbReference>
<dbReference type="PANTHER" id="PTHR30136:SF35">
    <property type="entry name" value="HTH-TYPE TRANSCRIPTIONAL REGULATOR RV1719"/>
    <property type="match status" value="1"/>
</dbReference>
<dbReference type="InterPro" id="IPR005471">
    <property type="entry name" value="Tscrpt_reg_IclR_N"/>
</dbReference>
<dbReference type="Gene3D" id="1.10.10.10">
    <property type="entry name" value="Winged helix-like DNA-binding domain superfamily/Winged helix DNA-binding domain"/>
    <property type="match status" value="1"/>
</dbReference>
<comment type="caution">
    <text evidence="5">The sequence shown here is derived from an EMBL/GenBank/DDBJ whole genome shotgun (WGS) entry which is preliminary data.</text>
</comment>
<keyword evidence="6" id="KW-1185">Reference proteome</keyword>
<dbReference type="PANTHER" id="PTHR30136">
    <property type="entry name" value="HELIX-TURN-HELIX TRANSCRIPTIONAL REGULATOR, ICLR FAMILY"/>
    <property type="match status" value="1"/>
</dbReference>
<evidence type="ECO:0000313" key="5">
    <source>
        <dbReference type="EMBL" id="PWJ76350.1"/>
    </source>
</evidence>
<dbReference type="EMBL" id="QGGG01000019">
    <property type="protein sequence ID" value="PWJ76350.1"/>
    <property type="molecule type" value="Genomic_DNA"/>
</dbReference>
<evidence type="ECO:0000259" key="4">
    <source>
        <dbReference type="PROSITE" id="PS51078"/>
    </source>
</evidence>
<evidence type="ECO:0000256" key="1">
    <source>
        <dbReference type="ARBA" id="ARBA00023015"/>
    </source>
</evidence>
<dbReference type="InterPro" id="IPR014757">
    <property type="entry name" value="Tscrpt_reg_IclR_C"/>
</dbReference>
<accession>A0A316BRH1</accession>
<evidence type="ECO:0000256" key="2">
    <source>
        <dbReference type="ARBA" id="ARBA00023125"/>
    </source>
</evidence>
<dbReference type="InterPro" id="IPR029016">
    <property type="entry name" value="GAF-like_dom_sf"/>
</dbReference>
<feature type="domain" description="IclR-ED" evidence="4">
    <location>
        <begin position="63"/>
        <end position="243"/>
    </location>
</feature>
<dbReference type="Pfam" id="PF09339">
    <property type="entry name" value="HTH_IclR"/>
    <property type="match status" value="1"/>
</dbReference>
<dbReference type="SUPFAM" id="SSF55781">
    <property type="entry name" value="GAF domain-like"/>
    <property type="match status" value="1"/>
</dbReference>
<proteinExistence type="predicted"/>
<dbReference type="Pfam" id="PF01614">
    <property type="entry name" value="IclR_C"/>
    <property type="match status" value="1"/>
</dbReference>
<dbReference type="SUPFAM" id="SSF46785">
    <property type="entry name" value="Winged helix' DNA-binding domain"/>
    <property type="match status" value="1"/>
</dbReference>
<dbReference type="RefSeq" id="WP_170125213.1">
    <property type="nucleotide sequence ID" value="NZ_QGGG01000019.1"/>
</dbReference>
<dbReference type="GO" id="GO:0045892">
    <property type="term" value="P:negative regulation of DNA-templated transcription"/>
    <property type="evidence" value="ECO:0007669"/>
    <property type="project" value="TreeGrafter"/>
</dbReference>
<sequence>MKTLRKVGSLLRQFTAERPEHSVTDLARAIDNSVSGTHDLVNGLGRIGLLRKVERGRYRLGPLVATLHRAFEDSSPLMGAARPVLAELLRGYGETIYLTTEDHGRLLILEALEGTQALRVSRETLSTGIALHDSPPGLLHLAQYSHQQIDEYLDHYAHPENALHNRESFRNRLTDIASEGFLAGPPANEPDVICVSAMIQNHISQPVAALVLVVPRSRHEVQPRALRNIVLEGARRVSLRLLNLDASAFRFRHNPSRSPASASWHGVETKKTKAVQITLVRAHSGRGPVLPQEPILKLSGKGAPHELKMLVWSAVHIFGPALRSTQRGISPDSS</sequence>
<dbReference type="AlphaFoldDB" id="A0A316BRH1"/>
<dbReference type="GO" id="GO:0003677">
    <property type="term" value="F:DNA binding"/>
    <property type="evidence" value="ECO:0007669"/>
    <property type="project" value="UniProtKB-KW"/>
</dbReference>
<evidence type="ECO:0000256" key="3">
    <source>
        <dbReference type="ARBA" id="ARBA00023163"/>
    </source>
</evidence>
<protein>
    <submittedName>
        <fullName evidence="5">IclR family transcriptional regulator</fullName>
    </submittedName>
</protein>
<dbReference type="GO" id="GO:0003700">
    <property type="term" value="F:DNA-binding transcription factor activity"/>
    <property type="evidence" value="ECO:0007669"/>
    <property type="project" value="TreeGrafter"/>
</dbReference>
<keyword evidence="2" id="KW-0238">DNA-binding</keyword>
<evidence type="ECO:0000313" key="6">
    <source>
        <dbReference type="Proteomes" id="UP000245396"/>
    </source>
</evidence>
<dbReference type="Gene3D" id="3.30.450.40">
    <property type="match status" value="1"/>
</dbReference>
<keyword evidence="3" id="KW-0804">Transcription</keyword>
<dbReference type="PROSITE" id="PS51078">
    <property type="entry name" value="ICLR_ED"/>
    <property type="match status" value="1"/>
</dbReference>
<dbReference type="InterPro" id="IPR036388">
    <property type="entry name" value="WH-like_DNA-bd_sf"/>
</dbReference>
<keyword evidence="1" id="KW-0805">Transcription regulation</keyword>
<dbReference type="SMART" id="SM00346">
    <property type="entry name" value="HTH_ICLR"/>
    <property type="match status" value="1"/>
</dbReference>
<name>A0A316BRH1_PSESE</name>
<dbReference type="InterPro" id="IPR036390">
    <property type="entry name" value="WH_DNA-bd_sf"/>
</dbReference>
<dbReference type="InterPro" id="IPR050707">
    <property type="entry name" value="HTH_MetabolicPath_Reg"/>
</dbReference>
<reference evidence="5 6" key="1">
    <citation type="submission" date="2018-05" db="EMBL/GenBank/DDBJ databases">
        <title>Genomic Encyclopedia of Type Strains, Phase IV (KMG-IV): sequencing the most valuable type-strain genomes for metagenomic binning, comparative biology and taxonomic classification.</title>
        <authorList>
            <person name="Goeker M."/>
        </authorList>
    </citation>
    <scope>NUCLEOTIDE SEQUENCE [LARGE SCALE GENOMIC DNA]</scope>
    <source>
        <strain evidence="5 6">DSM 6986</strain>
    </source>
</reference>
<organism evidence="5 6">
    <name type="scientific">Pseudaminobacter salicylatoxidans</name>
    <dbReference type="NCBI Taxonomy" id="93369"/>
    <lineage>
        <taxon>Bacteria</taxon>
        <taxon>Pseudomonadati</taxon>
        <taxon>Pseudomonadota</taxon>
        <taxon>Alphaproteobacteria</taxon>
        <taxon>Hyphomicrobiales</taxon>
        <taxon>Phyllobacteriaceae</taxon>
        <taxon>Pseudaminobacter</taxon>
    </lineage>
</organism>
<gene>
    <name evidence="5" type="ORF">C7441_11938</name>
</gene>